<sequence length="610" mass="68344">MSFLRRRLPLPLPLGARFEPSDAVLISSYLSPKIRKEVLAWDVIGFSDEVYDKPPWEFCTDSTAVLDDEKHYFFTLLKRGKNRVLRSVGSYGTWHESSTKKIYDSGSGSGKTIIGFNKLLNFRVKGEGKEMMNTDWLMHEFSVAEKGSDLVLCVIYKKIKKKEERSLALALERPPSVVVDSGILGSPKSVFDQVDFFDRIDDTDIGGQDPYDDQDPVFYSGILGSPKSVFDQLDFFDDTGMGGQDPYDDQDPFDESPRFAAIDGHSQFQVLDSREDGLTKNMGSEVEGFDGFDEAEVEALLLDLADDTDPDFDPLSFLDLQDLEEGAQPSKKMRCDFSDRAQKRKLGLPEDDDSSKLATSASPGELNVKDISTGVGKNRDPYDDQDPVFYSGILGSPKSVFDQLDFFDDTGMGGQDPYDDQDPFDESPKFAAIVGHSQFQVLDSREDGLTKNMGSEVERFDGFDEAEVEALLVDLVDDTDPDFDPLSFLDLQDLEEDARPSKKMRCDFSDRAQKRKLGLLEDDDSSKLATSASPGELNVKDISTGVGKNRDRAFYKELVKVIEASDVILEVLDARDPLDLVPRKAVEKWLKYLREELPVVAFKCSTQEQR</sequence>
<dbReference type="Gene3D" id="3.40.50.300">
    <property type="entry name" value="P-loop containing nucleotide triphosphate hydrolases"/>
    <property type="match status" value="1"/>
</dbReference>
<evidence type="ECO:0000259" key="6">
    <source>
        <dbReference type="PROSITE" id="PS51005"/>
    </source>
</evidence>
<evidence type="ECO:0000313" key="7">
    <source>
        <dbReference type="EMBL" id="KAK7838769.1"/>
    </source>
</evidence>
<keyword evidence="3" id="KW-0804">Transcription</keyword>
<dbReference type="EMBL" id="PKMF04000299">
    <property type="protein sequence ID" value="KAK7838769.1"/>
    <property type="molecule type" value="Genomic_DNA"/>
</dbReference>
<dbReference type="Pfam" id="PF02365">
    <property type="entry name" value="NAM"/>
    <property type="match status" value="1"/>
</dbReference>
<name>A0AAW0KK50_QUESU</name>
<dbReference type="InterPro" id="IPR027417">
    <property type="entry name" value="P-loop_NTPase"/>
</dbReference>
<evidence type="ECO:0000256" key="3">
    <source>
        <dbReference type="ARBA" id="ARBA00023163"/>
    </source>
</evidence>
<dbReference type="AlphaFoldDB" id="A0AAW0KK50"/>
<dbReference type="Proteomes" id="UP000237347">
    <property type="component" value="Unassembled WGS sequence"/>
</dbReference>
<keyword evidence="1" id="KW-0805">Transcription regulation</keyword>
<keyword evidence="8" id="KW-1185">Reference proteome</keyword>
<dbReference type="PANTHER" id="PTHR31719:SF179">
    <property type="entry name" value="OS08G0148400 PROTEIN"/>
    <property type="match status" value="1"/>
</dbReference>
<dbReference type="PROSITE" id="PS51005">
    <property type="entry name" value="NAC"/>
    <property type="match status" value="1"/>
</dbReference>
<proteinExistence type="predicted"/>
<feature type="region of interest" description="Disordered" evidence="5">
    <location>
        <begin position="342"/>
        <end position="389"/>
    </location>
</feature>
<feature type="domain" description="NAC" evidence="6">
    <location>
        <begin position="12"/>
        <end position="158"/>
    </location>
</feature>
<evidence type="ECO:0000313" key="8">
    <source>
        <dbReference type="Proteomes" id="UP000237347"/>
    </source>
</evidence>
<evidence type="ECO:0000256" key="4">
    <source>
        <dbReference type="ARBA" id="ARBA00023242"/>
    </source>
</evidence>
<dbReference type="GO" id="GO:0006355">
    <property type="term" value="P:regulation of DNA-templated transcription"/>
    <property type="evidence" value="ECO:0007669"/>
    <property type="project" value="InterPro"/>
</dbReference>
<keyword evidence="4" id="KW-0539">Nucleus</keyword>
<organism evidence="7 8">
    <name type="scientific">Quercus suber</name>
    <name type="common">Cork oak</name>
    <dbReference type="NCBI Taxonomy" id="58331"/>
    <lineage>
        <taxon>Eukaryota</taxon>
        <taxon>Viridiplantae</taxon>
        <taxon>Streptophyta</taxon>
        <taxon>Embryophyta</taxon>
        <taxon>Tracheophyta</taxon>
        <taxon>Spermatophyta</taxon>
        <taxon>Magnoliopsida</taxon>
        <taxon>eudicotyledons</taxon>
        <taxon>Gunneridae</taxon>
        <taxon>Pentapetalae</taxon>
        <taxon>rosids</taxon>
        <taxon>fabids</taxon>
        <taxon>Fagales</taxon>
        <taxon>Fagaceae</taxon>
        <taxon>Quercus</taxon>
    </lineage>
</organism>
<dbReference type="SUPFAM" id="SSF101941">
    <property type="entry name" value="NAC domain"/>
    <property type="match status" value="1"/>
</dbReference>
<dbReference type="PANTHER" id="PTHR31719">
    <property type="entry name" value="NAC TRANSCRIPTION FACTOR 56"/>
    <property type="match status" value="1"/>
</dbReference>
<gene>
    <name evidence="7" type="primary">NSN1_5</name>
    <name evidence="7" type="ORF">CFP56_019269</name>
</gene>
<comment type="caution">
    <text evidence="7">The sequence shown here is derived from an EMBL/GenBank/DDBJ whole genome shotgun (WGS) entry which is preliminary data.</text>
</comment>
<dbReference type="InterPro" id="IPR003441">
    <property type="entry name" value="NAC-dom"/>
</dbReference>
<dbReference type="InterPro" id="IPR036093">
    <property type="entry name" value="NAC_dom_sf"/>
</dbReference>
<reference evidence="7 8" key="1">
    <citation type="journal article" date="2018" name="Sci. Data">
        <title>The draft genome sequence of cork oak.</title>
        <authorList>
            <person name="Ramos A.M."/>
            <person name="Usie A."/>
            <person name="Barbosa P."/>
            <person name="Barros P.M."/>
            <person name="Capote T."/>
            <person name="Chaves I."/>
            <person name="Simoes F."/>
            <person name="Abreu I."/>
            <person name="Carrasquinho I."/>
            <person name="Faro C."/>
            <person name="Guimaraes J.B."/>
            <person name="Mendonca D."/>
            <person name="Nobrega F."/>
            <person name="Rodrigues L."/>
            <person name="Saibo N.J.M."/>
            <person name="Varela M.C."/>
            <person name="Egas C."/>
            <person name="Matos J."/>
            <person name="Miguel C.M."/>
            <person name="Oliveira M.M."/>
            <person name="Ricardo C.P."/>
            <person name="Goncalves S."/>
        </authorList>
    </citation>
    <scope>NUCLEOTIDE SEQUENCE [LARGE SCALE GENOMIC DNA]</scope>
    <source>
        <strain evidence="8">cv. HL8</strain>
    </source>
</reference>
<evidence type="ECO:0000256" key="5">
    <source>
        <dbReference type="SAM" id="MobiDB-lite"/>
    </source>
</evidence>
<evidence type="ECO:0000256" key="2">
    <source>
        <dbReference type="ARBA" id="ARBA00023125"/>
    </source>
</evidence>
<evidence type="ECO:0000256" key="1">
    <source>
        <dbReference type="ARBA" id="ARBA00023015"/>
    </source>
</evidence>
<keyword evidence="2" id="KW-0238">DNA-binding</keyword>
<feature type="region of interest" description="Disordered" evidence="5">
    <location>
        <begin position="406"/>
        <end position="427"/>
    </location>
</feature>
<dbReference type="GO" id="GO:0003677">
    <property type="term" value="F:DNA binding"/>
    <property type="evidence" value="ECO:0007669"/>
    <property type="project" value="UniProtKB-KW"/>
</dbReference>
<accession>A0AAW0KK50</accession>
<protein>
    <submittedName>
        <fullName evidence="7">Guanine nucleotide-binding protein-like nsn1</fullName>
    </submittedName>
</protein>
<dbReference type="Gene3D" id="2.170.150.80">
    <property type="entry name" value="NAC domain"/>
    <property type="match status" value="1"/>
</dbReference>